<dbReference type="EMBL" id="SOEY01000008">
    <property type="protein sequence ID" value="TFB75357.1"/>
    <property type="molecule type" value="Genomic_DNA"/>
</dbReference>
<feature type="transmembrane region" description="Helical" evidence="1">
    <location>
        <begin position="811"/>
        <end position="828"/>
    </location>
</feature>
<evidence type="ECO:0000313" key="3">
    <source>
        <dbReference type="Proteomes" id="UP000298173"/>
    </source>
</evidence>
<dbReference type="Proteomes" id="UP000298173">
    <property type="component" value="Unassembled WGS sequence"/>
</dbReference>
<feature type="transmembrane region" description="Helical" evidence="1">
    <location>
        <begin position="584"/>
        <end position="605"/>
    </location>
</feature>
<name>A0A4V3I8K7_9MICO</name>
<feature type="transmembrane region" description="Helical" evidence="1">
    <location>
        <begin position="179"/>
        <end position="202"/>
    </location>
</feature>
<evidence type="ECO:0000256" key="1">
    <source>
        <dbReference type="SAM" id="Phobius"/>
    </source>
</evidence>
<feature type="transmembrane region" description="Helical" evidence="1">
    <location>
        <begin position="1207"/>
        <end position="1223"/>
    </location>
</feature>
<feature type="transmembrane region" description="Helical" evidence="1">
    <location>
        <begin position="320"/>
        <end position="341"/>
    </location>
</feature>
<accession>A0A4V3I8K7</accession>
<feature type="transmembrane region" description="Helical" evidence="1">
    <location>
        <begin position="268"/>
        <end position="286"/>
    </location>
</feature>
<dbReference type="OrthoDB" id="5096967at2"/>
<feature type="transmembrane region" description="Helical" evidence="1">
    <location>
        <begin position="208"/>
        <end position="227"/>
    </location>
</feature>
<feature type="transmembrane region" description="Helical" evidence="1">
    <location>
        <begin position="964"/>
        <end position="983"/>
    </location>
</feature>
<dbReference type="InterPro" id="IPR058062">
    <property type="entry name" value="SCO7613_C"/>
</dbReference>
<feature type="transmembrane region" description="Helical" evidence="1">
    <location>
        <begin position="776"/>
        <end position="799"/>
    </location>
</feature>
<feature type="transmembrane region" description="Helical" evidence="1">
    <location>
        <begin position="740"/>
        <end position="764"/>
    </location>
</feature>
<feature type="transmembrane region" description="Helical" evidence="1">
    <location>
        <begin position="1078"/>
        <end position="1098"/>
    </location>
</feature>
<feature type="transmembrane region" description="Helical" evidence="1">
    <location>
        <begin position="1105"/>
        <end position="1123"/>
    </location>
</feature>
<feature type="transmembrane region" description="Helical" evidence="1">
    <location>
        <begin position="532"/>
        <end position="557"/>
    </location>
</feature>
<feature type="transmembrane region" description="Helical" evidence="1">
    <location>
        <begin position="876"/>
        <end position="894"/>
    </location>
</feature>
<feature type="transmembrane region" description="Helical" evidence="1">
    <location>
        <begin position="940"/>
        <end position="958"/>
    </location>
</feature>
<dbReference type="RefSeq" id="WP_134502044.1">
    <property type="nucleotide sequence ID" value="NZ_SOEY01000008.1"/>
</dbReference>
<evidence type="ECO:0008006" key="4">
    <source>
        <dbReference type="Google" id="ProtNLM"/>
    </source>
</evidence>
<comment type="caution">
    <text evidence="2">The sequence shown here is derived from an EMBL/GenBank/DDBJ whole genome shotgun (WGS) entry which is preliminary data.</text>
</comment>
<feature type="transmembrane region" description="Helical" evidence="1">
    <location>
        <begin position="1235"/>
        <end position="1253"/>
    </location>
</feature>
<feature type="transmembrane region" description="Helical" evidence="1">
    <location>
        <begin position="1312"/>
        <end position="1329"/>
    </location>
</feature>
<feature type="transmembrane region" description="Helical" evidence="1">
    <location>
        <begin position="635"/>
        <end position="652"/>
    </location>
</feature>
<keyword evidence="1" id="KW-0472">Membrane</keyword>
<feature type="transmembrane region" description="Helical" evidence="1">
    <location>
        <begin position="1360"/>
        <end position="1379"/>
    </location>
</feature>
<feature type="transmembrane region" description="Helical" evidence="1">
    <location>
        <begin position="499"/>
        <end position="520"/>
    </location>
</feature>
<feature type="transmembrane region" description="Helical" evidence="1">
    <location>
        <begin position="472"/>
        <end position="493"/>
    </location>
</feature>
<organism evidence="2 3">
    <name type="scientific">Cryobacterium glaciale</name>
    <dbReference type="NCBI Taxonomy" id="1259145"/>
    <lineage>
        <taxon>Bacteria</taxon>
        <taxon>Bacillati</taxon>
        <taxon>Actinomycetota</taxon>
        <taxon>Actinomycetes</taxon>
        <taxon>Micrococcales</taxon>
        <taxon>Microbacteriaceae</taxon>
        <taxon>Cryobacterium</taxon>
    </lineage>
</organism>
<feature type="transmembrane region" description="Helical" evidence="1">
    <location>
        <begin position="387"/>
        <end position="408"/>
    </location>
</feature>
<reference evidence="2 3" key="1">
    <citation type="submission" date="2019-03" db="EMBL/GenBank/DDBJ databases">
        <title>Genomics of glacier-inhabiting Cryobacterium strains.</title>
        <authorList>
            <person name="Liu Q."/>
            <person name="Xin Y.-H."/>
        </authorList>
    </citation>
    <scope>NUCLEOTIDE SEQUENCE [LARGE SCALE GENOMIC DNA]</scope>
    <source>
        <strain evidence="2 3">HLT2-23</strain>
    </source>
</reference>
<evidence type="ECO:0000313" key="2">
    <source>
        <dbReference type="EMBL" id="TFB75357.1"/>
    </source>
</evidence>
<feature type="transmembrane region" description="Helical" evidence="1">
    <location>
        <begin position="612"/>
        <end position="629"/>
    </location>
</feature>
<feature type="transmembrane region" description="Helical" evidence="1">
    <location>
        <begin position="293"/>
        <end position="314"/>
    </location>
</feature>
<feature type="transmembrane region" description="Helical" evidence="1">
    <location>
        <begin position="900"/>
        <end position="920"/>
    </location>
</feature>
<feature type="transmembrane region" description="Helical" evidence="1">
    <location>
        <begin position="239"/>
        <end position="256"/>
    </location>
</feature>
<feature type="transmembrane region" description="Helical" evidence="1">
    <location>
        <begin position="1336"/>
        <end position="1354"/>
    </location>
</feature>
<keyword evidence="3" id="KW-1185">Reference proteome</keyword>
<dbReference type="NCBIfam" id="NF047321">
    <property type="entry name" value="SCO7613_CTERM"/>
    <property type="match status" value="1"/>
</dbReference>
<gene>
    <name evidence="2" type="ORF">E3O06_05925</name>
</gene>
<keyword evidence="1" id="KW-1133">Transmembrane helix</keyword>
<protein>
    <recommendedName>
        <fullName evidence="4">DUF2157 domain-containing protein</fullName>
    </recommendedName>
</protein>
<proteinExistence type="predicted"/>
<feature type="transmembrane region" description="Helical" evidence="1">
    <location>
        <begin position="1053"/>
        <end position="1072"/>
    </location>
</feature>
<feature type="transmembrane region" description="Helical" evidence="1">
    <location>
        <begin position="1173"/>
        <end position="1195"/>
    </location>
</feature>
<keyword evidence="1" id="KW-0812">Transmembrane</keyword>
<feature type="transmembrane region" description="Helical" evidence="1">
    <location>
        <begin position="362"/>
        <end position="381"/>
    </location>
</feature>
<feature type="transmembrane region" description="Helical" evidence="1">
    <location>
        <begin position="699"/>
        <end position="719"/>
    </location>
</feature>
<feature type="transmembrane region" description="Helical" evidence="1">
    <location>
        <begin position="672"/>
        <end position="693"/>
    </location>
</feature>
<feature type="transmembrane region" description="Helical" evidence="1">
    <location>
        <begin position="1023"/>
        <end position="1041"/>
    </location>
</feature>
<feature type="transmembrane region" description="Helical" evidence="1">
    <location>
        <begin position="1143"/>
        <end position="1161"/>
    </location>
</feature>
<sequence length="1399" mass="145273">MSEHEPVHTGEFYLRHVGRIIWPRHIADLTDTTLCPACHAPLKLPVCSACRLDLRHATATELLASSADAAAALEKRAELIGRIRYETGLSSAPVRAAGTTVASAGTTTTTMPAPAQQTVAIPVAPRAPLPVAPPVFDPTASTRIPRAAVPPQPPSTPALPVAGAAPALPAKPQRSSVQVVLLSIGVLLVSVAAIFFLTVAWIVAGLGFRSVVVAVLTVAALVVAARMRRSRLTSTAEGIGSFAVVLVLLDVWGMRQNNLFGLAAGDGALYWGVALLACAALFLGWHARSDLRVGSVAGFAVAVPGLGLFAAGIFQSQDTLTRVFFGFLGAAVGALLHRVTLPRPSAVVLRRPAIDRFPERMLLLVLGALALGASAIVAVFVDFDSLVAPVWCLGAVAIVATAHAVLVLRAQQTALVAAAAATRPSATPVAVPATAPAEEQSRVAAAVSALLAQSADAGATVESARFMTEYRFFAYLAASLAALSAAGIAPVIAGRHDSLAFTLTMPVLVAVALAVALEWFSRRFVPPAAARTAGAVAAGSAAVVAVIPLLVTVWYAAVPLALATENGVRGREVVTDLATADNGWALLALVGIGAVLLIGWTLGGLIHARRQIVTALTLAVVVLAVPFVESVGITVALYLLLGTGALICLLLARTPEFALIPGNGSTTGRFSVGFLAPGLVGLLISGEAFGYLISWAHPTTWWFGTISLVLALWFARLLVKRTAPNAVLDGKLLAPESRTHVRGALLAAAIVVALVGVAHVPLALAPDQNWSDSINLANVTAALALVTALLHLLLAAAVLRPRVLPPLERRWAFFTLLVPTVVVFALPIRSWSLAADESLLQPEPSGSIVRTGLLVASCAVWVLVRANRGGLHTERGIAAVALAPLLFLLVREVLFATDAVASVFTLAPPAVALVVCSLALFRSTDASSVRVDRFARRDRIALEIGAAIVLIPAAFTAAVTFRSLGWLVIVLAGIVALIMAIAPDGIFGSRSNRRHFGWLAIALGTAGLWLGLARAGTVALEPYVLPVAGVVLITAVLIRRYGRIDRTSAASPVAGLLTLAGLLIALAPLALAAQSGSLVRAVVVALVAVTLALGAGAVQWSPPRSHYLAAAGLAGSVALVITAVAQTQRLRGAPGAPDARLEFWLLIPAAVAVATAFLLARQADAASAPLRRGASIALVLVWASVLTWIELAVAISPADAGLSTPRALLLVVALSAVHVLALWRPQAPFGTLTAWGVLALAGLAAFTAASFSVVDPFELVTVPVALALLGSGRLRLQSDPRARSWPWIGPGLLLLLVPTLLLDFTFNELWRIVSLGIVAIIVIVIGSTLRLQAPFVIGALVLIIHGVAQLWPWIALAYSVIPWFLWLGGGGIVLIVLAARYEQRIANFKSVALRISALR</sequence>
<feature type="transmembrane region" description="Helical" evidence="1">
    <location>
        <begin position="995"/>
        <end position="1017"/>
    </location>
</feature>
<feature type="transmembrane region" description="Helical" evidence="1">
    <location>
        <begin position="848"/>
        <end position="864"/>
    </location>
</feature>